<accession>A0A382XS94</accession>
<evidence type="ECO:0000313" key="1">
    <source>
        <dbReference type="EMBL" id="SVD73311.1"/>
    </source>
</evidence>
<gene>
    <name evidence="1" type="ORF">METZ01_LOCUS426165</name>
</gene>
<dbReference type="AlphaFoldDB" id="A0A382XS94"/>
<name>A0A382XS94_9ZZZZ</name>
<dbReference type="EMBL" id="UINC01169661">
    <property type="protein sequence ID" value="SVD73311.1"/>
    <property type="molecule type" value="Genomic_DNA"/>
</dbReference>
<proteinExistence type="predicted"/>
<organism evidence="1">
    <name type="scientific">marine metagenome</name>
    <dbReference type="NCBI Taxonomy" id="408172"/>
    <lineage>
        <taxon>unclassified sequences</taxon>
        <taxon>metagenomes</taxon>
        <taxon>ecological metagenomes</taxon>
    </lineage>
</organism>
<sequence length="81" mass="9463">MKHILTTLLLLFISKTAFADIIKYEYLLNYTGYEYYGVNYLDESQIASELDELNTNPIEVSFTYDDTLAYYSNWLLILKAA</sequence>
<reference evidence="1" key="1">
    <citation type="submission" date="2018-05" db="EMBL/GenBank/DDBJ databases">
        <authorList>
            <person name="Lanie J.A."/>
            <person name="Ng W.-L."/>
            <person name="Kazmierczak K.M."/>
            <person name="Andrzejewski T.M."/>
            <person name="Davidsen T.M."/>
            <person name="Wayne K.J."/>
            <person name="Tettelin H."/>
            <person name="Glass J.I."/>
            <person name="Rusch D."/>
            <person name="Podicherti R."/>
            <person name="Tsui H.-C.T."/>
            <person name="Winkler M.E."/>
        </authorList>
    </citation>
    <scope>NUCLEOTIDE SEQUENCE</scope>
</reference>
<protein>
    <submittedName>
        <fullName evidence="1">Uncharacterized protein</fullName>
    </submittedName>
</protein>